<name>A0A8J2UFA6_9BACT</name>
<keyword evidence="3" id="KW-1185">Reference proteome</keyword>
<reference evidence="2" key="1">
    <citation type="journal article" date="2014" name="Int. J. Syst. Evol. Microbiol.">
        <title>Complete genome sequence of Corynebacterium casei LMG S-19264T (=DSM 44701T), isolated from a smear-ripened cheese.</title>
        <authorList>
            <consortium name="US DOE Joint Genome Institute (JGI-PGF)"/>
            <person name="Walter F."/>
            <person name="Albersmeier A."/>
            <person name="Kalinowski J."/>
            <person name="Ruckert C."/>
        </authorList>
    </citation>
    <scope>NUCLEOTIDE SEQUENCE</scope>
    <source>
        <strain evidence="2">CGMCC 1.15448</strain>
    </source>
</reference>
<evidence type="ECO:0000313" key="2">
    <source>
        <dbReference type="EMBL" id="GGB08878.1"/>
    </source>
</evidence>
<dbReference type="AlphaFoldDB" id="A0A8J2UFA6"/>
<dbReference type="Proteomes" id="UP000607559">
    <property type="component" value="Unassembled WGS sequence"/>
</dbReference>
<comment type="caution">
    <text evidence="2">The sequence shown here is derived from an EMBL/GenBank/DDBJ whole genome shotgun (WGS) entry which is preliminary data.</text>
</comment>
<dbReference type="EMBL" id="BMJC01000004">
    <property type="protein sequence ID" value="GGB08878.1"/>
    <property type="molecule type" value="Genomic_DNA"/>
</dbReference>
<evidence type="ECO:0000313" key="3">
    <source>
        <dbReference type="Proteomes" id="UP000607559"/>
    </source>
</evidence>
<evidence type="ECO:0000259" key="1">
    <source>
        <dbReference type="Pfam" id="PF06445"/>
    </source>
</evidence>
<dbReference type="Pfam" id="PF06445">
    <property type="entry name" value="GyrI-like"/>
    <property type="match status" value="1"/>
</dbReference>
<dbReference type="InterPro" id="IPR011256">
    <property type="entry name" value="Reg_factor_effector_dom_sf"/>
</dbReference>
<dbReference type="RefSeq" id="WP_188934140.1">
    <property type="nucleotide sequence ID" value="NZ_BMJC01000004.1"/>
</dbReference>
<dbReference type="InterPro" id="IPR029442">
    <property type="entry name" value="GyrI-like"/>
</dbReference>
<dbReference type="Gene3D" id="3.20.80.10">
    <property type="entry name" value="Regulatory factor, effector binding domain"/>
    <property type="match status" value="1"/>
</dbReference>
<proteinExistence type="predicted"/>
<protein>
    <recommendedName>
        <fullName evidence="1">GyrI-like small molecule binding domain-containing protein</fullName>
    </recommendedName>
</protein>
<dbReference type="SUPFAM" id="SSF55136">
    <property type="entry name" value="Probable bacterial effector-binding domain"/>
    <property type="match status" value="1"/>
</dbReference>
<accession>A0A8J2UFA6</accession>
<organism evidence="2 3">
    <name type="scientific">Puia dinghuensis</name>
    <dbReference type="NCBI Taxonomy" id="1792502"/>
    <lineage>
        <taxon>Bacteria</taxon>
        <taxon>Pseudomonadati</taxon>
        <taxon>Bacteroidota</taxon>
        <taxon>Chitinophagia</taxon>
        <taxon>Chitinophagales</taxon>
        <taxon>Chitinophagaceae</taxon>
        <taxon>Puia</taxon>
    </lineage>
</organism>
<reference evidence="2" key="2">
    <citation type="submission" date="2020-09" db="EMBL/GenBank/DDBJ databases">
        <authorList>
            <person name="Sun Q."/>
            <person name="Zhou Y."/>
        </authorList>
    </citation>
    <scope>NUCLEOTIDE SEQUENCE</scope>
    <source>
        <strain evidence="2">CGMCC 1.15448</strain>
    </source>
</reference>
<feature type="domain" description="GyrI-like small molecule binding" evidence="1">
    <location>
        <begin position="27"/>
        <end position="147"/>
    </location>
</feature>
<sequence>MLIRTHPFMNVLYTARQARLGDLQSYAGTVVRDLYRYVADLDLLVCGPQYWFYYGVDGRPDTKFTLEVALPVEGKIPTALLPYFKQIPAFRCLSSRYEGPWEGIAQEYEKMMQHIKENQLRMNGIYAESFLHIDTDHPDNQITEILIGLC</sequence>
<gene>
    <name evidence="2" type="ORF">GCM10011511_35480</name>
</gene>